<evidence type="ECO:0000313" key="5">
    <source>
        <dbReference type="Proteomes" id="UP000479710"/>
    </source>
</evidence>
<dbReference type="AlphaFoldDB" id="A0A6G1F435"/>
<evidence type="ECO:0000259" key="3">
    <source>
        <dbReference type="Pfam" id="PF08797"/>
    </source>
</evidence>
<organism evidence="4 5">
    <name type="scientific">Oryza meyeriana var. granulata</name>
    <dbReference type="NCBI Taxonomy" id="110450"/>
    <lineage>
        <taxon>Eukaryota</taxon>
        <taxon>Viridiplantae</taxon>
        <taxon>Streptophyta</taxon>
        <taxon>Embryophyta</taxon>
        <taxon>Tracheophyta</taxon>
        <taxon>Spermatophyta</taxon>
        <taxon>Magnoliopsida</taxon>
        <taxon>Liliopsida</taxon>
        <taxon>Poales</taxon>
        <taxon>Poaceae</taxon>
        <taxon>BOP clade</taxon>
        <taxon>Oryzoideae</taxon>
        <taxon>Oryzeae</taxon>
        <taxon>Oryzinae</taxon>
        <taxon>Oryza</taxon>
        <taxon>Oryza meyeriana</taxon>
    </lineage>
</organism>
<keyword evidence="2" id="KW-0378">Hydrolase</keyword>
<dbReference type="EMBL" id="SPHZ02000001">
    <property type="protein sequence ID" value="KAF0931660.1"/>
    <property type="molecule type" value="Genomic_DNA"/>
</dbReference>
<name>A0A6G1F435_9ORYZ</name>
<keyword evidence="1" id="KW-0479">Metal-binding</keyword>
<keyword evidence="5" id="KW-1185">Reference proteome</keyword>
<accession>A0A6G1F435</accession>
<dbReference type="OrthoDB" id="448448at2759"/>
<dbReference type="GO" id="GO:0003676">
    <property type="term" value="F:nucleic acid binding"/>
    <property type="evidence" value="ECO:0007669"/>
    <property type="project" value="InterPro"/>
</dbReference>
<dbReference type="GO" id="GO:0016818">
    <property type="term" value="F:hydrolase activity, acting on acid anhydrides, in phosphorus-containing anhydrides"/>
    <property type="evidence" value="ECO:0007669"/>
    <property type="project" value="InterPro"/>
</dbReference>
<comment type="caution">
    <text evidence="4">The sequence shown here is derived from an EMBL/GenBank/DDBJ whole genome shotgun (WGS) entry which is preliminary data.</text>
</comment>
<sequence>MRFSTPHHEKVGQIPNEWVRSLLPLLKEGKIKIKGVCRSAPEVLSIMDTVLLSVSIYINSSMFHGQKQSTPKAARAATEDSTFHLLPTLLKLTGLAPLKKASGF</sequence>
<feature type="domain" description="HIRAN" evidence="3">
    <location>
        <begin position="2"/>
        <end position="54"/>
    </location>
</feature>
<dbReference type="Pfam" id="PF08797">
    <property type="entry name" value="HIRAN"/>
    <property type="match status" value="1"/>
</dbReference>
<protein>
    <recommendedName>
        <fullName evidence="3">HIRAN domain-containing protein</fullName>
    </recommendedName>
</protein>
<reference evidence="4 5" key="1">
    <citation type="submission" date="2019-11" db="EMBL/GenBank/DDBJ databases">
        <title>Whole genome sequence of Oryza granulata.</title>
        <authorList>
            <person name="Li W."/>
        </authorList>
    </citation>
    <scope>NUCLEOTIDE SEQUENCE [LARGE SCALE GENOMIC DNA]</scope>
    <source>
        <strain evidence="5">cv. Menghai</strain>
        <tissue evidence="4">Leaf</tissue>
    </source>
</reference>
<proteinExistence type="predicted"/>
<evidence type="ECO:0000256" key="2">
    <source>
        <dbReference type="ARBA" id="ARBA00022801"/>
    </source>
</evidence>
<dbReference type="GO" id="GO:0008270">
    <property type="term" value="F:zinc ion binding"/>
    <property type="evidence" value="ECO:0007669"/>
    <property type="project" value="InterPro"/>
</dbReference>
<dbReference type="Proteomes" id="UP000479710">
    <property type="component" value="Unassembled WGS sequence"/>
</dbReference>
<evidence type="ECO:0000313" key="4">
    <source>
        <dbReference type="EMBL" id="KAF0931660.1"/>
    </source>
</evidence>
<evidence type="ECO:0000256" key="1">
    <source>
        <dbReference type="ARBA" id="ARBA00022723"/>
    </source>
</evidence>
<gene>
    <name evidence="4" type="ORF">E2562_005615</name>
</gene>
<dbReference type="InterPro" id="IPR014905">
    <property type="entry name" value="HIRAN"/>
</dbReference>